<organism evidence="2">
    <name type="scientific">Trypanosoma vivax (strain Y486)</name>
    <dbReference type="NCBI Taxonomy" id="1055687"/>
    <lineage>
        <taxon>Eukaryota</taxon>
        <taxon>Discoba</taxon>
        <taxon>Euglenozoa</taxon>
        <taxon>Kinetoplastea</taxon>
        <taxon>Metakinetoplastina</taxon>
        <taxon>Trypanosomatida</taxon>
        <taxon>Trypanosomatidae</taxon>
        <taxon>Trypanosoma</taxon>
        <taxon>Duttonella</taxon>
    </lineage>
</organism>
<reference evidence="2" key="1">
    <citation type="journal article" date="2012" name="Proc. Natl. Acad. Sci. U.S.A.">
        <title>Antigenic diversity is generated by distinct evolutionary mechanisms in African trypanosome species.</title>
        <authorList>
            <person name="Jackson A.P."/>
            <person name="Berry A."/>
            <person name="Aslett M."/>
            <person name="Allison H.C."/>
            <person name="Burton P."/>
            <person name="Vavrova-Anderson J."/>
            <person name="Brown R."/>
            <person name="Browne H."/>
            <person name="Corton N."/>
            <person name="Hauser H."/>
            <person name="Gamble J."/>
            <person name="Gilderthorp R."/>
            <person name="Marcello L."/>
            <person name="McQuillan J."/>
            <person name="Otto T.D."/>
            <person name="Quail M.A."/>
            <person name="Sanders M.J."/>
            <person name="van Tonder A."/>
            <person name="Ginger M.L."/>
            <person name="Field M.C."/>
            <person name="Barry J.D."/>
            <person name="Hertz-Fowler C."/>
            <person name="Berriman M."/>
        </authorList>
    </citation>
    <scope>NUCLEOTIDE SEQUENCE</scope>
    <source>
        <strain evidence="2">Y486</strain>
    </source>
</reference>
<dbReference type="Gene3D" id="3.70.10.10">
    <property type="match status" value="1"/>
</dbReference>
<name>G0U296_TRYVY</name>
<evidence type="ECO:0000313" key="2">
    <source>
        <dbReference type="EMBL" id="CCC50399.1"/>
    </source>
</evidence>
<accession>G0U296</accession>
<dbReference type="GO" id="GO:0031573">
    <property type="term" value="P:mitotic intra-S DNA damage checkpoint signaling"/>
    <property type="evidence" value="ECO:0007669"/>
    <property type="project" value="TreeGrafter"/>
</dbReference>
<evidence type="ECO:0008006" key="3">
    <source>
        <dbReference type="Google" id="ProtNLM"/>
    </source>
</evidence>
<protein>
    <recommendedName>
        <fullName evidence="3">DNA repair protein Rad9</fullName>
    </recommendedName>
</protein>
<dbReference type="EMBL" id="HE573025">
    <property type="protein sequence ID" value="CCC50399.1"/>
    <property type="molecule type" value="Genomic_DNA"/>
</dbReference>
<dbReference type="GO" id="GO:0030896">
    <property type="term" value="C:checkpoint clamp complex"/>
    <property type="evidence" value="ECO:0007669"/>
    <property type="project" value="InterPro"/>
</dbReference>
<dbReference type="GO" id="GO:0071479">
    <property type="term" value="P:cellular response to ionizing radiation"/>
    <property type="evidence" value="ECO:0007669"/>
    <property type="project" value="TreeGrafter"/>
</dbReference>
<dbReference type="PANTHER" id="PTHR15237">
    <property type="entry name" value="DNA REPAIR PROTEIN RAD9"/>
    <property type="match status" value="1"/>
</dbReference>
<dbReference type="GO" id="GO:0006281">
    <property type="term" value="P:DNA repair"/>
    <property type="evidence" value="ECO:0007669"/>
    <property type="project" value="TreeGrafter"/>
</dbReference>
<dbReference type="AlphaFoldDB" id="G0U296"/>
<dbReference type="PANTHER" id="PTHR15237:SF0">
    <property type="entry name" value="CELL CYCLE CHECKPOINT CONTROL PROTEIN"/>
    <property type="match status" value="1"/>
</dbReference>
<dbReference type="InterPro" id="IPR007268">
    <property type="entry name" value="Rad9/Ddc1"/>
</dbReference>
<proteinExistence type="predicted"/>
<dbReference type="GO" id="GO:0000076">
    <property type="term" value="P:DNA replication checkpoint signaling"/>
    <property type="evidence" value="ECO:0007669"/>
    <property type="project" value="TreeGrafter"/>
</dbReference>
<feature type="region of interest" description="Disordered" evidence="1">
    <location>
        <begin position="349"/>
        <end position="368"/>
    </location>
</feature>
<sequence length="595" mass="63194">MYLSFTVAGEFLRTFMQLLQTACRRGDGLFFEPYELVLDLRAVNSSRSTHFLASITTASLVEYRRAGSAAAGDLHTVRGGGETEAVSGQSEGSKFHLVVSTKALLGTVLRQTHGLRVLNVSHNSVTDDSSSIEAANVFQWECVMTSGVVKRFVLPLLDAQPERAHVAQERYSFDACASAKTWGAFLRCLPSTASHIIVQPFDTQLEFLAANHTEGAANSKVIAQRGDLLFVHRKQLQALGGCSLAPATVGPPLPGKVIEAKPFKQMCLLADQLSLMIRVRSGAEDVPLFIMAVTREEAQRAATCNAPAFAKGAMASGALPNRGVVSGEKPYPVQFAMYMAATDVKPRTCRKDVGSSSRSTTYSPQLAARDSGSASDVVSLRASDLGGGSLESHQSVEVIRQGETVTACDLVDHQSRDGSCISAGTLATSTSTGTTVCPAHQTLVNQTASSFSAYAPTPSPSSNVDGLVVPATPQEKSMATSGVAGVKRERVVGPEPFDGLMNGEGMVAVTGATMCNDSVGGISRPPHGNALPYVSRWPSIDARYSLDFCEFMQELDRESPDRNSRDQYDEALDSFIMSCGSMRVVPASIGSDVGG</sequence>
<dbReference type="VEuPathDB" id="TriTrypDB:TvY486_0902220"/>
<gene>
    <name evidence="2" type="ORF">TVY486_0902220</name>
</gene>
<evidence type="ECO:0000256" key="1">
    <source>
        <dbReference type="SAM" id="MobiDB-lite"/>
    </source>
</evidence>
<feature type="compositionally biased region" description="Polar residues" evidence="1">
    <location>
        <begin position="354"/>
        <end position="364"/>
    </location>
</feature>